<keyword evidence="2" id="KW-0012">Acyltransferase</keyword>
<dbReference type="EMBL" id="SJPG01000001">
    <property type="protein sequence ID" value="TWT59363.1"/>
    <property type="molecule type" value="Genomic_DNA"/>
</dbReference>
<evidence type="ECO:0000313" key="4">
    <source>
        <dbReference type="Proteomes" id="UP000316095"/>
    </source>
</evidence>
<dbReference type="GO" id="GO:0016746">
    <property type="term" value="F:acyltransferase activity"/>
    <property type="evidence" value="ECO:0007669"/>
    <property type="project" value="UniProtKB-KW"/>
</dbReference>
<gene>
    <name evidence="3" type="ORF">Pan54_00640</name>
</gene>
<dbReference type="GO" id="GO:0016779">
    <property type="term" value="F:nucleotidyltransferase activity"/>
    <property type="evidence" value="ECO:0007669"/>
    <property type="project" value="UniProtKB-ARBA"/>
</dbReference>
<dbReference type="Pfam" id="PF13562">
    <property type="entry name" value="NTP_transf_4"/>
    <property type="match status" value="1"/>
</dbReference>
<dbReference type="InterPro" id="IPR050065">
    <property type="entry name" value="GlmU-like"/>
</dbReference>
<dbReference type="InterPro" id="IPR023917">
    <property type="entry name" value="Bifunctiontional_GlmU_bac-type"/>
</dbReference>
<dbReference type="PANTHER" id="PTHR43584:SF9">
    <property type="entry name" value="TRANSFERASE HEXAPEPTIDE REPEAT CONTAINING PROTEIN"/>
    <property type="match status" value="1"/>
</dbReference>
<dbReference type="OrthoDB" id="234332at2"/>
<comment type="caution">
    <text evidence="3">The sequence shown here is derived from an EMBL/GenBank/DDBJ whole genome shotgun (WGS) entry which is preliminary data.</text>
</comment>
<dbReference type="InterPro" id="IPR011004">
    <property type="entry name" value="Trimer_LpxA-like_sf"/>
</dbReference>
<dbReference type="CDD" id="cd05635">
    <property type="entry name" value="LbH_unknown"/>
    <property type="match status" value="1"/>
</dbReference>
<evidence type="ECO:0000256" key="2">
    <source>
        <dbReference type="ARBA" id="ARBA00023315"/>
    </source>
</evidence>
<dbReference type="Proteomes" id="UP000316095">
    <property type="component" value="Unassembled WGS sequence"/>
</dbReference>
<evidence type="ECO:0000256" key="1">
    <source>
        <dbReference type="ARBA" id="ARBA00022679"/>
    </source>
</evidence>
<dbReference type="Gene3D" id="2.160.10.10">
    <property type="entry name" value="Hexapeptide repeat proteins"/>
    <property type="match status" value="1"/>
</dbReference>
<dbReference type="PANTHER" id="PTHR43584">
    <property type="entry name" value="NUCLEOTIDYL TRANSFERASE"/>
    <property type="match status" value="1"/>
</dbReference>
<reference evidence="3 4" key="1">
    <citation type="submission" date="2019-02" db="EMBL/GenBank/DDBJ databases">
        <title>Deep-cultivation of Planctomycetes and their phenomic and genomic characterization uncovers novel biology.</title>
        <authorList>
            <person name="Wiegand S."/>
            <person name="Jogler M."/>
            <person name="Boedeker C."/>
            <person name="Pinto D."/>
            <person name="Vollmers J."/>
            <person name="Rivas-Marin E."/>
            <person name="Kohn T."/>
            <person name="Peeters S.H."/>
            <person name="Heuer A."/>
            <person name="Rast P."/>
            <person name="Oberbeckmann S."/>
            <person name="Bunk B."/>
            <person name="Jeske O."/>
            <person name="Meyerdierks A."/>
            <person name="Storesund J.E."/>
            <person name="Kallscheuer N."/>
            <person name="Luecker S."/>
            <person name="Lage O.M."/>
            <person name="Pohl T."/>
            <person name="Merkel B.J."/>
            <person name="Hornburger P."/>
            <person name="Mueller R.-W."/>
            <person name="Bruemmer F."/>
            <person name="Labrenz M."/>
            <person name="Spormann A.M."/>
            <person name="Op Den Camp H."/>
            <person name="Overmann J."/>
            <person name="Amann R."/>
            <person name="Jetten M.S.M."/>
            <person name="Mascher T."/>
            <person name="Medema M.H."/>
            <person name="Devos D.P."/>
            <person name="Kaster A.-K."/>
            <person name="Ovreas L."/>
            <person name="Rohde M."/>
            <person name="Galperin M.Y."/>
            <person name="Jogler C."/>
        </authorList>
    </citation>
    <scope>NUCLEOTIDE SEQUENCE [LARGE SCALE GENOMIC DNA]</scope>
    <source>
        <strain evidence="3 4">Pan54</strain>
    </source>
</reference>
<proteinExistence type="predicted"/>
<evidence type="ECO:0008006" key="5">
    <source>
        <dbReference type="Google" id="ProtNLM"/>
    </source>
</evidence>
<keyword evidence="1" id="KW-0808">Transferase</keyword>
<protein>
    <recommendedName>
        <fullName evidence="5">Bifunctional protein GlmU</fullName>
    </recommendedName>
</protein>
<name>A0A5C5XAP4_9PLAN</name>
<organism evidence="3 4">
    <name type="scientific">Rubinisphaera italica</name>
    <dbReference type="NCBI Taxonomy" id="2527969"/>
    <lineage>
        <taxon>Bacteria</taxon>
        <taxon>Pseudomonadati</taxon>
        <taxon>Planctomycetota</taxon>
        <taxon>Planctomycetia</taxon>
        <taxon>Planctomycetales</taxon>
        <taxon>Planctomycetaceae</taxon>
        <taxon>Rubinisphaera</taxon>
    </lineage>
</organism>
<accession>A0A5C5XAP4</accession>
<dbReference type="SUPFAM" id="SSF51161">
    <property type="entry name" value="Trimeric LpxA-like enzymes"/>
    <property type="match status" value="1"/>
</dbReference>
<dbReference type="NCBIfam" id="TIGR03991">
    <property type="entry name" value="alt_bact_glmU"/>
    <property type="match status" value="1"/>
</dbReference>
<dbReference type="RefSeq" id="WP_146501514.1">
    <property type="nucleotide sequence ID" value="NZ_SJPG01000001.1"/>
</dbReference>
<evidence type="ECO:0000313" key="3">
    <source>
        <dbReference type="EMBL" id="TWT59363.1"/>
    </source>
</evidence>
<keyword evidence="4" id="KW-1185">Reference proteome</keyword>
<dbReference type="AlphaFoldDB" id="A0A5C5XAP4"/>
<sequence length="416" mass="46355">MRLLIVEPSIATRFTPIALMRPVFELLCGTRSLRQRLLETLPVNQWGVIVRDELQTVYQEEFSEAAVNDFAWIDAEETLIIDGTWLGDPRILLDFWEGESGKQVDDFPFAFVRRPGDSQLSTLSAIVHKCDKSDDSASVSKPHLQFPWDLIKHNGDMIQLDFVLLAENLTCQSQDVSGLCSRESNPKQIFIHPTAKLEPFVSINAENGPVIVDEGAIIQSFTRLEGPCYIGKQTQLFRANIRGETSIGPVCRVGGEVEASIMQGYSNKYHDGFLGHSYVCPWVNLGALTSNSDLKNDYSSVKFPLGTDFISTGEKKIGCLIGDHAKTAIGTLFNTGSNVGVMSMVLPAGRLCPKHIPSFTRLWHGKLDDQVDFEAACQTAQIAMSRREQKLTDSQIRLLHAILDQTKQERELAINR</sequence>